<proteinExistence type="predicted"/>
<feature type="compositionally biased region" description="Basic and acidic residues" evidence="5">
    <location>
        <begin position="199"/>
        <end position="212"/>
    </location>
</feature>
<dbReference type="RefSeq" id="WP_007702061.1">
    <property type="nucleotide sequence ID" value="NZ_AOIQ01000017.1"/>
</dbReference>
<dbReference type="OrthoDB" id="291824at2157"/>
<evidence type="ECO:0000256" key="1">
    <source>
        <dbReference type="ARBA" id="ARBA00004613"/>
    </source>
</evidence>
<evidence type="ECO:0000256" key="5">
    <source>
        <dbReference type="SAM" id="MobiDB-lite"/>
    </source>
</evidence>
<protein>
    <recommendedName>
        <fullName evidence="8">Thrombospondin type 3 repeat-containing protein</fullName>
    </recommendedName>
</protein>
<dbReference type="Proteomes" id="UP000011560">
    <property type="component" value="Unassembled WGS sequence"/>
</dbReference>
<dbReference type="PANTHER" id="PTHR37467">
    <property type="entry name" value="EXPORTED CALCIUM-BINDING GLYCOPROTEIN-RELATED"/>
    <property type="match status" value="1"/>
</dbReference>
<comment type="caution">
    <text evidence="6">The sequence shown here is derived from an EMBL/GenBank/DDBJ whole genome shotgun (WGS) entry which is preliminary data.</text>
</comment>
<evidence type="ECO:0000256" key="2">
    <source>
        <dbReference type="ARBA" id="ARBA00022525"/>
    </source>
</evidence>
<dbReference type="InterPro" id="IPR059100">
    <property type="entry name" value="TSP3_bac"/>
</dbReference>
<name>M0BEL1_9EURY</name>
<dbReference type="InterPro" id="IPR053180">
    <property type="entry name" value="Ca-binding_acidic-repeat"/>
</dbReference>
<feature type="compositionally biased region" description="Acidic residues" evidence="5">
    <location>
        <begin position="165"/>
        <end position="181"/>
    </location>
</feature>
<keyword evidence="7" id="KW-1185">Reference proteome</keyword>
<evidence type="ECO:0000256" key="3">
    <source>
        <dbReference type="ARBA" id="ARBA00022729"/>
    </source>
</evidence>
<evidence type="ECO:0008006" key="8">
    <source>
        <dbReference type="Google" id="ProtNLM"/>
    </source>
</evidence>
<dbReference type="InterPro" id="IPR024079">
    <property type="entry name" value="MetalloPept_cat_dom_sf"/>
</dbReference>
<feature type="region of interest" description="Disordered" evidence="5">
    <location>
        <begin position="45"/>
        <end position="228"/>
    </location>
</feature>
<keyword evidence="3" id="KW-0732">Signal</keyword>
<dbReference type="Pfam" id="PF18884">
    <property type="entry name" value="TSP3_bac"/>
    <property type="match status" value="8"/>
</dbReference>
<evidence type="ECO:0000313" key="6">
    <source>
        <dbReference type="EMBL" id="ELZ09280.1"/>
    </source>
</evidence>
<keyword evidence="2" id="KW-0964">Secreted</keyword>
<dbReference type="GO" id="GO:0008237">
    <property type="term" value="F:metallopeptidase activity"/>
    <property type="evidence" value="ECO:0007669"/>
    <property type="project" value="InterPro"/>
</dbReference>
<dbReference type="AlphaFoldDB" id="M0BEL1"/>
<comment type="subcellular location">
    <subcellularLocation>
        <location evidence="1">Secreted</location>
    </subcellularLocation>
</comment>
<sequence>MNTRGVLVGLFLLGLLTSGVVATTNVVDIDGDATPIVAELEQGTDPFAADTDGDGLDDGEEVDEYGTDPLVADTDGDGLADGVEVTTHGTNPLVADTDRDGLTDGAEIDEYGTAPTDSDSDDDGLRDGAEVDEYGTDPLAADTDGDGLDDGEEVDEYGTDPLAVDTDDDGLTDEAEIDEYGTDPTVADTDDDGLEDGAEVERGTDPQRRDTDGDGLWDGMEVHASDRLPDADPLRYDVYVEVDEMSGQSLGWLEAGRVTNEFADAPIENPDGSTGVDLHFVRSDDTIPHASSTSFDDDLPSIKSTYFDNEGYGYHYLLIADSIDSDQGGYGTVVLGQARPGTMLVADDSRSDATGSTVMHELGHSLGLTNRDFGGVDSQTYSFAEYPSVMNYNAPLDHYGFSDGSNGPLDHDDWATIERDWYTPGTYLLE</sequence>
<keyword evidence="4" id="KW-0106">Calcium</keyword>
<dbReference type="SUPFAM" id="SSF55486">
    <property type="entry name" value="Metalloproteases ('zincins'), catalytic domain"/>
    <property type="match status" value="1"/>
</dbReference>
<dbReference type="PATRIC" id="fig|1227490.4.peg.2179"/>
<dbReference type="Gene3D" id="3.40.390.10">
    <property type="entry name" value="Collagenase (Catalytic Domain)"/>
    <property type="match status" value="1"/>
</dbReference>
<evidence type="ECO:0000256" key="4">
    <source>
        <dbReference type="ARBA" id="ARBA00022837"/>
    </source>
</evidence>
<reference evidence="6 7" key="1">
    <citation type="journal article" date="2014" name="PLoS Genet.">
        <title>Phylogenetically driven sequencing of extremely halophilic archaea reveals strategies for static and dynamic osmo-response.</title>
        <authorList>
            <person name="Becker E.A."/>
            <person name="Seitzer P.M."/>
            <person name="Tritt A."/>
            <person name="Larsen D."/>
            <person name="Krusor M."/>
            <person name="Yao A.I."/>
            <person name="Wu D."/>
            <person name="Madern D."/>
            <person name="Eisen J.A."/>
            <person name="Darling A.E."/>
            <person name="Facciotti M.T."/>
        </authorList>
    </citation>
    <scope>NUCLEOTIDE SEQUENCE [LARGE SCALE GENOMIC DNA]</scope>
    <source>
        <strain evidence="6 7">JCM 14624</strain>
    </source>
</reference>
<feature type="compositionally biased region" description="Acidic residues" evidence="5">
    <location>
        <begin position="188"/>
        <end position="198"/>
    </location>
</feature>
<dbReference type="EMBL" id="AOIQ01000017">
    <property type="protein sequence ID" value="ELZ09280.1"/>
    <property type="molecule type" value="Genomic_DNA"/>
</dbReference>
<organism evidence="6 7">
    <name type="scientific">Halovivax asiaticus JCM 14624</name>
    <dbReference type="NCBI Taxonomy" id="1227490"/>
    <lineage>
        <taxon>Archaea</taxon>
        <taxon>Methanobacteriati</taxon>
        <taxon>Methanobacteriota</taxon>
        <taxon>Stenosarchaea group</taxon>
        <taxon>Halobacteria</taxon>
        <taxon>Halobacteriales</taxon>
        <taxon>Natrialbaceae</taxon>
        <taxon>Halovivax</taxon>
    </lineage>
</organism>
<accession>M0BEL1</accession>
<feature type="compositionally biased region" description="Acidic residues" evidence="5">
    <location>
        <begin position="51"/>
        <end position="66"/>
    </location>
</feature>
<dbReference type="PANTHER" id="PTHR37467:SF1">
    <property type="entry name" value="EXPORTED CALCIUM-BINDING GLYCOPROTEIN"/>
    <property type="match status" value="1"/>
</dbReference>
<evidence type="ECO:0000313" key="7">
    <source>
        <dbReference type="Proteomes" id="UP000011560"/>
    </source>
</evidence>
<gene>
    <name evidence="6" type="ORF">C479_10680</name>
</gene>
<feature type="compositionally biased region" description="Acidic residues" evidence="5">
    <location>
        <begin position="143"/>
        <end position="158"/>
    </location>
</feature>